<keyword evidence="4" id="KW-1185">Reference proteome</keyword>
<dbReference type="Pfam" id="PF20604">
    <property type="entry name" value="DUF6798"/>
    <property type="match status" value="1"/>
</dbReference>
<feature type="transmembrane region" description="Helical" evidence="1">
    <location>
        <begin position="368"/>
        <end position="398"/>
    </location>
</feature>
<feature type="transmembrane region" description="Helical" evidence="1">
    <location>
        <begin position="92"/>
        <end position="113"/>
    </location>
</feature>
<feature type="domain" description="DUF6798" evidence="2">
    <location>
        <begin position="508"/>
        <end position="559"/>
    </location>
</feature>
<feature type="transmembrane region" description="Helical" evidence="1">
    <location>
        <begin position="20"/>
        <end position="40"/>
    </location>
</feature>
<keyword evidence="1" id="KW-0812">Transmembrane</keyword>
<feature type="transmembrane region" description="Helical" evidence="1">
    <location>
        <begin position="188"/>
        <end position="206"/>
    </location>
</feature>
<dbReference type="Proteomes" id="UP000193778">
    <property type="component" value="Unassembled WGS sequence"/>
</dbReference>
<feature type="transmembrane region" description="Helical" evidence="1">
    <location>
        <begin position="157"/>
        <end position="176"/>
    </location>
</feature>
<keyword evidence="1" id="KW-0472">Membrane</keyword>
<proteinExistence type="predicted"/>
<protein>
    <recommendedName>
        <fullName evidence="2">DUF6798 domain-containing protein</fullName>
    </recommendedName>
</protein>
<accession>A0A1X7ACX0</accession>
<dbReference type="EMBL" id="FWFP01000017">
    <property type="protein sequence ID" value="SLN75964.1"/>
    <property type="molecule type" value="Genomic_DNA"/>
</dbReference>
<feature type="transmembrane region" description="Helical" evidence="1">
    <location>
        <begin position="410"/>
        <end position="428"/>
    </location>
</feature>
<feature type="transmembrane region" description="Helical" evidence="1">
    <location>
        <begin position="274"/>
        <end position="292"/>
    </location>
</feature>
<dbReference type="RefSeq" id="WP_085824740.1">
    <property type="nucleotide sequence ID" value="NZ_FWFP01000017.1"/>
</dbReference>
<evidence type="ECO:0000313" key="3">
    <source>
        <dbReference type="EMBL" id="SLN75964.1"/>
    </source>
</evidence>
<keyword evidence="1" id="KW-1133">Transmembrane helix</keyword>
<feature type="transmembrane region" description="Helical" evidence="1">
    <location>
        <begin position="125"/>
        <end position="145"/>
    </location>
</feature>
<reference evidence="4" key="1">
    <citation type="submission" date="2017-03" db="EMBL/GenBank/DDBJ databases">
        <authorList>
            <person name="Rodrigo-Torres L."/>
            <person name="Arahal R.D."/>
            <person name="Lucena T."/>
        </authorList>
    </citation>
    <scope>NUCLEOTIDE SEQUENCE [LARGE SCALE GENOMIC DNA]</scope>
    <source>
        <strain evidence="4">CECT 8411</strain>
    </source>
</reference>
<dbReference type="OrthoDB" id="9810311at2"/>
<feature type="transmembrane region" description="Helical" evidence="1">
    <location>
        <begin position="218"/>
        <end position="238"/>
    </location>
</feature>
<feature type="transmembrane region" description="Helical" evidence="1">
    <location>
        <begin position="304"/>
        <end position="324"/>
    </location>
</feature>
<organism evidence="3 4">
    <name type="scientific">Ruegeria meonggei</name>
    <dbReference type="NCBI Taxonomy" id="1446476"/>
    <lineage>
        <taxon>Bacteria</taxon>
        <taxon>Pseudomonadati</taxon>
        <taxon>Pseudomonadota</taxon>
        <taxon>Alphaproteobacteria</taxon>
        <taxon>Rhodobacterales</taxon>
        <taxon>Roseobacteraceae</taxon>
        <taxon>Ruegeria</taxon>
    </lineage>
</organism>
<dbReference type="AlphaFoldDB" id="A0A1X7ACX0"/>
<name>A0A1X7ACX0_9RHOB</name>
<evidence type="ECO:0000313" key="4">
    <source>
        <dbReference type="Proteomes" id="UP000193778"/>
    </source>
</evidence>
<gene>
    <name evidence="3" type="ORF">RUM8411_04301</name>
</gene>
<feature type="transmembrane region" description="Helical" evidence="1">
    <location>
        <begin position="336"/>
        <end position="356"/>
    </location>
</feature>
<evidence type="ECO:0000259" key="2">
    <source>
        <dbReference type="Pfam" id="PF20604"/>
    </source>
</evidence>
<sequence>MMGASPTADIRQTDPLAPANIILFLALLALMPLMGTLFGYGSQAEQLPIVERLRDPNFLTGDFYVNSAAQFGPRIYYAHVLAWLHDILPLPLITHSLAVLCNFALASVTYYAATRLLYTNALGGLLAAVFVVTNGSFSLGLAGYLRFESFQPANPAIPLALIGMVLLIKLQPFWALGPLILSALAHPLIGMEIALIAYCAIGLSILLRPPEAGVLRSFAPAVVSGFLFAIAMYLVWILPMSGTNAIRMSDTEFFETLAQFRSPHHYLGLSFPQLSWMQALAFVGCAGIVLALHQFRHGFSREVLALSLAALIVLALCAVSLWFVDMMQSRLWVTAQVFRMLMVVKWVGLLAFGWLVADWIDRDRLAGITMAGCLALATADAQPYAIVFALISAGALVLGPRWVSGPVWSVIRWAGLGVLILMSVAAQYRYGLTQQSLRALLALAALALIAAPRPGKPIGAALATLLVAVTLTTTALTREKGLWGLNALQAQLVWADLTGDNFEISRAASELSPPDAIWLVPPDFESFRIISGRAIVVDHTSIPFDDAAMREWRTRMEAVHGPINSGGFTALREMARNYRNGIDWIAVAQRYGADYAVLYAETPWPGAVLFENSSFKAVRLNGPEQ</sequence>
<dbReference type="InterPro" id="IPR046477">
    <property type="entry name" value="DUF6798"/>
</dbReference>
<evidence type="ECO:0000256" key="1">
    <source>
        <dbReference type="SAM" id="Phobius"/>
    </source>
</evidence>